<evidence type="ECO:0000313" key="5">
    <source>
        <dbReference type="EMBL" id="CDZ25033.1"/>
    </source>
</evidence>
<dbReference type="CDD" id="cd02012">
    <property type="entry name" value="TPP_TK"/>
    <property type="match status" value="1"/>
</dbReference>
<evidence type="ECO:0000256" key="2">
    <source>
        <dbReference type="ARBA" id="ARBA00007131"/>
    </source>
</evidence>
<organism evidence="5 6">
    <name type="scientific">[Clostridium] cellulosi</name>
    <dbReference type="NCBI Taxonomy" id="29343"/>
    <lineage>
        <taxon>Bacteria</taxon>
        <taxon>Bacillati</taxon>
        <taxon>Bacillota</taxon>
        <taxon>Clostridia</taxon>
        <taxon>Eubacteriales</taxon>
        <taxon>Oscillospiraceae</taxon>
        <taxon>Oscillospiraceae incertae sedis</taxon>
    </lineage>
</organism>
<proteinExistence type="inferred from homology"/>
<reference evidence="6" key="1">
    <citation type="submission" date="2014-07" db="EMBL/GenBank/DDBJ databases">
        <authorList>
            <person name="Wibberg D."/>
        </authorList>
    </citation>
    <scope>NUCLEOTIDE SEQUENCE [LARGE SCALE GENOMIC DNA]</scope>
    <source>
        <strain evidence="6">DG5</strain>
    </source>
</reference>
<keyword evidence="5" id="KW-0808">Transferase</keyword>
<dbReference type="PANTHER" id="PTHR47514">
    <property type="entry name" value="TRANSKETOLASE N-TERMINAL SECTION-RELATED"/>
    <property type="match status" value="1"/>
</dbReference>
<dbReference type="SUPFAM" id="SSF52518">
    <property type="entry name" value="Thiamin diphosphate-binding fold (THDP-binding)"/>
    <property type="match status" value="1"/>
</dbReference>
<dbReference type="KEGG" id="ccel:CCDG5_1941"/>
<dbReference type="PATRIC" id="fig|29343.3.peg.2037"/>
<name>A0A078KRL8_9FIRM</name>
<protein>
    <submittedName>
        <fullName evidence="5">Putative transketolase N-terminal section</fullName>
        <ecNumber evidence="5">2.2.1.1</ecNumber>
    </submittedName>
</protein>
<comment type="cofactor">
    <cofactor evidence="1">
        <name>thiamine diphosphate</name>
        <dbReference type="ChEBI" id="CHEBI:58937"/>
    </cofactor>
</comment>
<dbReference type="InterPro" id="IPR029061">
    <property type="entry name" value="THDP-binding"/>
</dbReference>
<dbReference type="EMBL" id="LM995447">
    <property type="protein sequence ID" value="CDZ25033.1"/>
    <property type="molecule type" value="Genomic_DNA"/>
</dbReference>
<evidence type="ECO:0000256" key="1">
    <source>
        <dbReference type="ARBA" id="ARBA00001964"/>
    </source>
</evidence>
<keyword evidence="6" id="KW-1185">Reference proteome</keyword>
<dbReference type="GO" id="GO:0004802">
    <property type="term" value="F:transketolase activity"/>
    <property type="evidence" value="ECO:0007669"/>
    <property type="project" value="UniProtKB-EC"/>
</dbReference>
<sequence length="272" mass="29790">MSELAKELEKKAKEVRLNIVKMVGPETTGHIGGSCSSADIVTALYFWKMKKDPKNPKWPDRDRFLLSKGHAALVQYAALAMNGYFPMAELQNLKKLGSMLQGHPDMRKIPGVEANTGSLGQGLSIAAGMAAGGKIDKKDYKVYCIIGDGEMAEGQIWEAAMAASNFKLDNLIAILDCNKLQATGKVEERFNTNPIKEKWEAFGWNTIEIDGHDMSQIINALESADKVKGKPTIIIAHTIKGKGIKFAENVVSFHNGKFTQEEYEAACKALAN</sequence>
<dbReference type="Pfam" id="PF00456">
    <property type="entry name" value="Transketolase_N"/>
    <property type="match status" value="1"/>
</dbReference>
<feature type="domain" description="Transketolase N-terminal" evidence="4">
    <location>
        <begin position="11"/>
        <end position="266"/>
    </location>
</feature>
<dbReference type="STRING" id="29343.CCDG5_1941"/>
<evidence type="ECO:0000313" key="6">
    <source>
        <dbReference type="Proteomes" id="UP000032431"/>
    </source>
</evidence>
<accession>A0A078KRL8</accession>
<dbReference type="InterPro" id="IPR005474">
    <property type="entry name" value="Transketolase_N"/>
</dbReference>
<dbReference type="OrthoDB" id="8732661at2"/>
<dbReference type="AlphaFoldDB" id="A0A078KRL8"/>
<gene>
    <name evidence="5" type="ORF">CCDG5_1941</name>
</gene>
<dbReference type="Proteomes" id="UP000032431">
    <property type="component" value="Chromosome I"/>
</dbReference>
<dbReference type="HOGENOM" id="CLU_009227_4_1_9"/>
<evidence type="ECO:0000259" key="4">
    <source>
        <dbReference type="Pfam" id="PF00456"/>
    </source>
</evidence>
<dbReference type="Gene3D" id="3.40.50.970">
    <property type="match status" value="1"/>
</dbReference>
<evidence type="ECO:0000256" key="3">
    <source>
        <dbReference type="ARBA" id="ARBA00023052"/>
    </source>
</evidence>
<comment type="similarity">
    <text evidence="2">Belongs to the transketolase family.</text>
</comment>
<keyword evidence="3" id="KW-0786">Thiamine pyrophosphate</keyword>
<dbReference type="PANTHER" id="PTHR47514:SF1">
    <property type="entry name" value="TRANSKETOLASE N-TERMINAL SECTION-RELATED"/>
    <property type="match status" value="1"/>
</dbReference>
<dbReference type="EC" id="2.2.1.1" evidence="5"/>